<protein>
    <submittedName>
        <fullName evidence="3">ParB N-terminal domain-containing protein</fullName>
    </submittedName>
</protein>
<evidence type="ECO:0000313" key="4">
    <source>
        <dbReference type="Proteomes" id="UP001589894"/>
    </source>
</evidence>
<accession>A0ABV6P4E9</accession>
<reference evidence="3 4" key="1">
    <citation type="submission" date="2024-09" db="EMBL/GenBank/DDBJ databases">
        <authorList>
            <person name="Sun Q."/>
            <person name="Mori K."/>
        </authorList>
    </citation>
    <scope>NUCLEOTIDE SEQUENCE [LARGE SCALE GENOMIC DNA]</scope>
    <source>
        <strain evidence="3 4">TBRC 2205</strain>
    </source>
</reference>
<gene>
    <name evidence="3" type="ORF">ACFFHU_27695</name>
</gene>
<keyword evidence="4" id="KW-1185">Reference proteome</keyword>
<name>A0ABV6P4E9_9ACTN</name>
<feature type="domain" description="ParB-like N-terminal" evidence="2">
    <location>
        <begin position="13"/>
        <end position="97"/>
    </location>
</feature>
<sequence length="326" mass="36588">MSAPPARLTGESVRINIEDLQPADSPRLQGEDIEHIRSLAELQDELPPILVHRRTMRVIDGMHRLKAAILRGERAIVATFYDGNDAEAFVMAVRANVQHGLPLSLADRKAAALRIVRSNPHWSDRAIAQVSGLSAKTVAAIRSDSVAAVAEVCHRIGRDGRVRPLSTVDGRRFASELIALNPESSSREIARKAGISPSTVRDVRDRLRRGDDPVPTRRPTGHHTERSTRERRLQERIKTEQLPALRCRDDILQNLSRDPAIRMTEHGRAMLRWLHSESKQVDKDWGLLATRLPEHCMCLVADLACSIAEAWLEFASEMRRRDALEP</sequence>
<feature type="region of interest" description="Disordered" evidence="1">
    <location>
        <begin position="200"/>
        <end position="232"/>
    </location>
</feature>
<comment type="caution">
    <text evidence="3">The sequence shown here is derived from an EMBL/GenBank/DDBJ whole genome shotgun (WGS) entry which is preliminary data.</text>
</comment>
<dbReference type="InterPro" id="IPR036086">
    <property type="entry name" value="ParB/Sulfiredoxin_sf"/>
</dbReference>
<dbReference type="EMBL" id="JBHLUE010000026">
    <property type="protein sequence ID" value="MFC0567914.1"/>
    <property type="molecule type" value="Genomic_DNA"/>
</dbReference>
<dbReference type="Pfam" id="PF02195">
    <property type="entry name" value="ParB_N"/>
    <property type="match status" value="1"/>
</dbReference>
<organism evidence="3 4">
    <name type="scientific">Plantactinospora siamensis</name>
    <dbReference type="NCBI Taxonomy" id="555372"/>
    <lineage>
        <taxon>Bacteria</taxon>
        <taxon>Bacillati</taxon>
        <taxon>Actinomycetota</taxon>
        <taxon>Actinomycetes</taxon>
        <taxon>Micromonosporales</taxon>
        <taxon>Micromonosporaceae</taxon>
        <taxon>Plantactinospora</taxon>
    </lineage>
</organism>
<dbReference type="SMART" id="SM00470">
    <property type="entry name" value="ParB"/>
    <property type="match status" value="1"/>
</dbReference>
<evidence type="ECO:0000256" key="1">
    <source>
        <dbReference type="SAM" id="MobiDB-lite"/>
    </source>
</evidence>
<evidence type="ECO:0000313" key="3">
    <source>
        <dbReference type="EMBL" id="MFC0567914.1"/>
    </source>
</evidence>
<dbReference type="InterPro" id="IPR003115">
    <property type="entry name" value="ParB_N"/>
</dbReference>
<dbReference type="Proteomes" id="UP001589894">
    <property type="component" value="Unassembled WGS sequence"/>
</dbReference>
<feature type="compositionally biased region" description="Basic and acidic residues" evidence="1">
    <location>
        <begin position="222"/>
        <end position="232"/>
    </location>
</feature>
<dbReference type="SUPFAM" id="SSF110849">
    <property type="entry name" value="ParB/Sulfiredoxin"/>
    <property type="match status" value="1"/>
</dbReference>
<dbReference type="RefSeq" id="WP_377343290.1">
    <property type="nucleotide sequence ID" value="NZ_JBHLUE010000026.1"/>
</dbReference>
<proteinExistence type="predicted"/>
<feature type="compositionally biased region" description="Basic and acidic residues" evidence="1">
    <location>
        <begin position="201"/>
        <end position="215"/>
    </location>
</feature>
<dbReference type="Gene3D" id="3.90.1530.10">
    <property type="entry name" value="Conserved hypothetical protein from pyrococcus furiosus pfu- 392566-001, ParB domain"/>
    <property type="match status" value="1"/>
</dbReference>
<evidence type="ECO:0000259" key="2">
    <source>
        <dbReference type="SMART" id="SM00470"/>
    </source>
</evidence>